<sequence>MRRKPSDYISLTEVGDRLEGVRLIFGLEVTEICEFLNTSEYFFTKVKRGRKLIPYEWVIKLCDTYGLNQNWLYQGQGEIFNKRRSDV</sequence>
<dbReference type="AlphaFoldDB" id="A0A1Y5NIU0"/>
<dbReference type="RefSeq" id="WP_087586378.1">
    <property type="nucleotide sequence ID" value="NZ_CABMKP010000009.1"/>
</dbReference>
<gene>
    <name evidence="1" type="ORF">B9N61_06170</name>
</gene>
<evidence type="ECO:0000313" key="1">
    <source>
        <dbReference type="EMBL" id="OUT17925.1"/>
    </source>
</evidence>
<organism evidence="1 2">
    <name type="scientific">Campylobacter concisus</name>
    <dbReference type="NCBI Taxonomy" id="199"/>
    <lineage>
        <taxon>Bacteria</taxon>
        <taxon>Pseudomonadati</taxon>
        <taxon>Campylobacterota</taxon>
        <taxon>Epsilonproteobacteria</taxon>
        <taxon>Campylobacterales</taxon>
        <taxon>Campylobacteraceae</taxon>
        <taxon>Campylobacter</taxon>
    </lineage>
</organism>
<comment type="caution">
    <text evidence="1">The sequence shown here is derived from an EMBL/GenBank/DDBJ whole genome shotgun (WGS) entry which is preliminary data.</text>
</comment>
<dbReference type="Proteomes" id="UP000196534">
    <property type="component" value="Unassembled WGS sequence"/>
</dbReference>
<name>A0A1Y5NIU0_9BACT</name>
<reference evidence="1 2" key="1">
    <citation type="submission" date="2017-04" db="EMBL/GenBank/DDBJ databases">
        <title>Complete genome of Campylobacter concisus ATCC 33237T and draft genomes for an additional eight well characterized C. concisus strains.</title>
        <authorList>
            <person name="Cornelius A.J."/>
            <person name="Miller W.G."/>
            <person name="Lastovica A.J."/>
            <person name="On S.L."/>
            <person name="French N.P."/>
            <person name="Vandenberg O."/>
            <person name="Biggs P.J."/>
        </authorList>
    </citation>
    <scope>NUCLEOTIDE SEQUENCE [LARGE SCALE GENOMIC DNA]</scope>
    <source>
        <strain evidence="1 2">Lasto205.94</strain>
    </source>
</reference>
<evidence type="ECO:0008006" key="3">
    <source>
        <dbReference type="Google" id="ProtNLM"/>
    </source>
</evidence>
<evidence type="ECO:0000313" key="2">
    <source>
        <dbReference type="Proteomes" id="UP000196534"/>
    </source>
</evidence>
<dbReference type="Gene3D" id="1.10.260.40">
    <property type="entry name" value="lambda repressor-like DNA-binding domains"/>
    <property type="match status" value="1"/>
</dbReference>
<accession>A0A1Y5NIU0</accession>
<dbReference type="EMBL" id="NDYR01000009">
    <property type="protein sequence ID" value="OUT17925.1"/>
    <property type="molecule type" value="Genomic_DNA"/>
</dbReference>
<dbReference type="GO" id="GO:0003677">
    <property type="term" value="F:DNA binding"/>
    <property type="evidence" value="ECO:0007669"/>
    <property type="project" value="InterPro"/>
</dbReference>
<dbReference type="SUPFAM" id="SSF47413">
    <property type="entry name" value="lambda repressor-like DNA-binding domains"/>
    <property type="match status" value="1"/>
</dbReference>
<dbReference type="InterPro" id="IPR010982">
    <property type="entry name" value="Lambda_DNA-bd_dom_sf"/>
</dbReference>
<proteinExistence type="predicted"/>
<protein>
    <recommendedName>
        <fullName evidence="3">HTH cro/C1-type domain-containing protein</fullName>
    </recommendedName>
</protein>